<gene>
    <name evidence="2" type="ORF">AM493_13390</name>
</gene>
<evidence type="ECO:0000313" key="2">
    <source>
        <dbReference type="EMBL" id="KOS06913.1"/>
    </source>
</evidence>
<accession>A0A0M8MAB7</accession>
<dbReference type="PATRIC" id="fig|1202724.3.peg.2775"/>
<dbReference type="InterPro" id="IPR001853">
    <property type="entry name" value="DSBA-like_thioredoxin_dom"/>
</dbReference>
<dbReference type="GO" id="GO:0016491">
    <property type="term" value="F:oxidoreductase activity"/>
    <property type="evidence" value="ECO:0007669"/>
    <property type="project" value="InterPro"/>
</dbReference>
<dbReference type="AlphaFoldDB" id="A0A0M8MAB7"/>
<dbReference type="PANTHER" id="PTHR13887">
    <property type="entry name" value="GLUTATHIONE S-TRANSFERASE KAPPA"/>
    <property type="match status" value="1"/>
</dbReference>
<feature type="domain" description="DSBA-like thioredoxin" evidence="1">
    <location>
        <begin position="3"/>
        <end position="204"/>
    </location>
</feature>
<evidence type="ECO:0000259" key="1">
    <source>
        <dbReference type="Pfam" id="PF01323"/>
    </source>
</evidence>
<reference evidence="2 3" key="1">
    <citation type="submission" date="2015-08" db="EMBL/GenBank/DDBJ databases">
        <title>Whole genome sequence of Flavobacterium akiainvivens IK-1T, from decaying Wikstroemia oahuensis, an endemic Hawaiian shrub.</title>
        <authorList>
            <person name="Wan X."/>
            <person name="Hou S."/>
            <person name="Saito J."/>
            <person name="Donachie S."/>
        </authorList>
    </citation>
    <scope>NUCLEOTIDE SEQUENCE [LARGE SCALE GENOMIC DNA]</scope>
    <source>
        <strain evidence="2 3">IK-1</strain>
    </source>
</reference>
<organism evidence="2 3">
    <name type="scientific">Flavobacterium akiainvivens</name>
    <dbReference type="NCBI Taxonomy" id="1202724"/>
    <lineage>
        <taxon>Bacteria</taxon>
        <taxon>Pseudomonadati</taxon>
        <taxon>Bacteroidota</taxon>
        <taxon>Flavobacteriia</taxon>
        <taxon>Flavobacteriales</taxon>
        <taxon>Flavobacteriaceae</taxon>
        <taxon>Flavobacterium</taxon>
    </lineage>
</organism>
<dbReference type="RefSeq" id="WP_054408538.1">
    <property type="nucleotide sequence ID" value="NZ_FOYA01000015.1"/>
</dbReference>
<dbReference type="CDD" id="cd03024">
    <property type="entry name" value="DsbA_FrnE"/>
    <property type="match status" value="1"/>
</dbReference>
<dbReference type="Proteomes" id="UP000037755">
    <property type="component" value="Unassembled WGS sequence"/>
</dbReference>
<dbReference type="Gene3D" id="3.40.30.10">
    <property type="entry name" value="Glutaredoxin"/>
    <property type="match status" value="1"/>
</dbReference>
<dbReference type="STRING" id="1202724.AM493_13390"/>
<sequence length="232" mass="25828">MKIEIWSDIMCPFCYIGKRRFEQALETFNGKDKVEIEWKSYLLSPEMVTDPTKNMHQFLAEHKGVSLEEATGMNDYVTNMAAETGLTYNFDKAIPANSFNAHRMLHFAKEFGLQNEAEEALFKAYFTDGKNIDDAATLSEIAASVGLNTTELAEAMGSEAYFQDVVMDVQEAQNIGVRGVPFFVFNRKYGVSGAQDAATFLEVLEKSYGEWQQASAPLDIIEGDSCGVDGKC</sequence>
<name>A0A0M8MAB7_9FLAO</name>
<dbReference type="OrthoDB" id="9799122at2"/>
<protein>
    <submittedName>
        <fullName evidence="2">Disulfide bond formation protein DsbA</fullName>
    </submittedName>
</protein>
<dbReference type="PANTHER" id="PTHR13887:SF41">
    <property type="entry name" value="THIOREDOXIN SUPERFAMILY PROTEIN"/>
    <property type="match status" value="1"/>
</dbReference>
<dbReference type="SUPFAM" id="SSF52833">
    <property type="entry name" value="Thioredoxin-like"/>
    <property type="match status" value="1"/>
</dbReference>
<keyword evidence="3" id="KW-1185">Reference proteome</keyword>
<proteinExistence type="predicted"/>
<dbReference type="Pfam" id="PF01323">
    <property type="entry name" value="DSBA"/>
    <property type="match status" value="1"/>
</dbReference>
<dbReference type="EMBL" id="LIYD01000005">
    <property type="protein sequence ID" value="KOS06913.1"/>
    <property type="molecule type" value="Genomic_DNA"/>
</dbReference>
<dbReference type="InterPro" id="IPR036249">
    <property type="entry name" value="Thioredoxin-like_sf"/>
</dbReference>
<comment type="caution">
    <text evidence="2">The sequence shown here is derived from an EMBL/GenBank/DDBJ whole genome shotgun (WGS) entry which is preliminary data.</text>
</comment>
<evidence type="ECO:0000313" key="3">
    <source>
        <dbReference type="Proteomes" id="UP000037755"/>
    </source>
</evidence>